<dbReference type="AlphaFoldDB" id="A0A7S0GWH8"/>
<proteinExistence type="predicted"/>
<sequence>MQLPVRNFKSSRLRGSTEPEIVRLLTAQAIGVPLDGFFNMSAYLPTPHYITSLKLSSRHPTLGIQRYLWEIHNTKAAKPNPVFLSTFPVGKHIARFGLRVARHLPNPSEIKSGVFWFVYDYDYDVNHPHEKKKKAISVNSWVGAEFQSVSCPE</sequence>
<gene>
    <name evidence="1" type="ORF">LAMO00422_LOCUS8091</name>
</gene>
<accession>A0A7S0GWH8</accession>
<name>A0A7S0GWH8_9EUKA</name>
<protein>
    <submittedName>
        <fullName evidence="1">Uncharacterized protein</fullName>
    </submittedName>
</protein>
<reference evidence="1" key="1">
    <citation type="submission" date="2021-01" db="EMBL/GenBank/DDBJ databases">
        <authorList>
            <person name="Corre E."/>
            <person name="Pelletier E."/>
            <person name="Niang G."/>
            <person name="Scheremetjew M."/>
            <person name="Finn R."/>
            <person name="Kale V."/>
            <person name="Holt S."/>
            <person name="Cochrane G."/>
            <person name="Meng A."/>
            <person name="Brown T."/>
            <person name="Cohen L."/>
        </authorList>
    </citation>
    <scope>NUCLEOTIDE SEQUENCE</scope>
    <source>
        <strain evidence="1">CCMP2058</strain>
    </source>
</reference>
<dbReference type="EMBL" id="HBEM01011591">
    <property type="protein sequence ID" value="CAD8445297.1"/>
    <property type="molecule type" value="Transcribed_RNA"/>
</dbReference>
<organism evidence="1">
    <name type="scientific">Amorphochlora amoebiformis</name>
    <dbReference type="NCBI Taxonomy" id="1561963"/>
    <lineage>
        <taxon>Eukaryota</taxon>
        <taxon>Sar</taxon>
        <taxon>Rhizaria</taxon>
        <taxon>Cercozoa</taxon>
        <taxon>Chlorarachniophyceae</taxon>
        <taxon>Amorphochlora</taxon>
    </lineage>
</organism>
<evidence type="ECO:0000313" key="1">
    <source>
        <dbReference type="EMBL" id="CAD8445297.1"/>
    </source>
</evidence>